<comment type="caution">
    <text evidence="1">The sequence shown here is derived from an EMBL/GenBank/DDBJ whole genome shotgun (WGS) entry which is preliminary data.</text>
</comment>
<accession>A0ABS5K206</accession>
<name>A0ABS5K206_9BACT</name>
<dbReference type="Proteomes" id="UP000708576">
    <property type="component" value="Unassembled WGS sequence"/>
</dbReference>
<evidence type="ECO:0000313" key="2">
    <source>
        <dbReference type="Proteomes" id="UP000708576"/>
    </source>
</evidence>
<dbReference type="EMBL" id="JAGUCO010000046">
    <property type="protein sequence ID" value="MBS2101182.1"/>
    <property type="molecule type" value="Genomic_DNA"/>
</dbReference>
<sequence length="212" mass="25045">MRTIILIVGLLIVYWNCYAQNDTIYLEKEYIKLNDKIFNQINSKGEKIGDWIEYGLTEEVYNIEIVHWDGDTSAGMETINYKYRPLEDGEHCGISIPISKGIDTIKSYSECVYNVIINKIPKQKYYIKASGHYIDGHKDGKWNYLHENGVTKKVIHYSKGIPNQDFQLFAKDKSLMMEFRKIRDNEWEIIKYTKEGLIKEIMKLEEFKTIYE</sequence>
<organism evidence="1 2">
    <name type="scientific">Carboxylicivirga linearis</name>
    <dbReference type="NCBI Taxonomy" id="1628157"/>
    <lineage>
        <taxon>Bacteria</taxon>
        <taxon>Pseudomonadati</taxon>
        <taxon>Bacteroidota</taxon>
        <taxon>Bacteroidia</taxon>
        <taxon>Marinilabiliales</taxon>
        <taxon>Marinilabiliaceae</taxon>
        <taxon>Carboxylicivirga</taxon>
    </lineage>
</organism>
<reference evidence="1 2" key="1">
    <citation type="journal article" date="2015" name="Int. J. Syst. Evol. Microbiol.">
        <title>Carboxylicivirga linearis sp. nov., isolated from a sea cucumber culture pond.</title>
        <authorList>
            <person name="Wang F.Q."/>
            <person name="Zhou Y.X."/>
            <person name="Lin X.Z."/>
            <person name="Chen G.J."/>
            <person name="Du Z.J."/>
        </authorList>
    </citation>
    <scope>NUCLEOTIDE SEQUENCE [LARGE SCALE GENOMIC DNA]</scope>
    <source>
        <strain evidence="1 2">FB218</strain>
    </source>
</reference>
<evidence type="ECO:0000313" key="1">
    <source>
        <dbReference type="EMBL" id="MBS2101182.1"/>
    </source>
</evidence>
<dbReference type="RefSeq" id="WP_212220473.1">
    <property type="nucleotide sequence ID" value="NZ_JAGUCO010000046.1"/>
</dbReference>
<protein>
    <submittedName>
        <fullName evidence="1">Uncharacterized protein</fullName>
    </submittedName>
</protein>
<keyword evidence="2" id="KW-1185">Reference proteome</keyword>
<gene>
    <name evidence="1" type="ORF">KEM10_23050</name>
</gene>
<dbReference type="SUPFAM" id="SSF82185">
    <property type="entry name" value="Histone H3 K4-specific methyltransferase SET7/9 N-terminal domain"/>
    <property type="match status" value="1"/>
</dbReference>
<proteinExistence type="predicted"/>